<gene>
    <name evidence="2" type="ORF">QJT81_10410</name>
</gene>
<dbReference type="Proteomes" id="UP001301326">
    <property type="component" value="Chromosome"/>
</dbReference>
<dbReference type="Gene3D" id="3.30.950.30">
    <property type="entry name" value="Schlafen, AAA domain"/>
    <property type="match status" value="1"/>
</dbReference>
<dbReference type="Gene3D" id="3.30.565.60">
    <property type="match status" value="1"/>
</dbReference>
<keyword evidence="2" id="KW-0067">ATP-binding</keyword>
<reference evidence="2" key="1">
    <citation type="journal article" date="2023" name="Int. J. Mol. Sci.">
        <title>Metagenomics Revealed a New Genus 'Candidatus Thiocaldithrix dubininis' gen. nov., sp. nov. and a New Species 'Candidatus Thiothrix putei' sp. nov. in the Family Thiotrichaceae, Some Members of Which Have Traits of Both Na+- and H+-Motive Energetics.</title>
        <authorList>
            <person name="Ravin N.V."/>
            <person name="Muntyan M.S."/>
            <person name="Smolyakov D.D."/>
            <person name="Rudenko T.S."/>
            <person name="Beletsky A.V."/>
            <person name="Mardanov A.V."/>
            <person name="Grabovich M.Y."/>
        </authorList>
    </citation>
    <scope>NUCLEOTIDE SEQUENCE</scope>
    <source>
        <strain evidence="2">GKL-02</strain>
    </source>
</reference>
<dbReference type="Pfam" id="PF13749">
    <property type="entry name" value="HATPase_c_4"/>
    <property type="match status" value="1"/>
</dbReference>
<protein>
    <submittedName>
        <fullName evidence="2">ATP-binding protein</fullName>
    </submittedName>
</protein>
<accession>A0AA95KQ71</accession>
<dbReference type="InterPro" id="IPR007421">
    <property type="entry name" value="Schlafen_AlbA_2_dom"/>
</dbReference>
<organism evidence="2">
    <name type="scientific">Candidatus Thiothrix putei</name>
    <dbReference type="NCBI Taxonomy" id="3080811"/>
    <lineage>
        <taxon>Bacteria</taxon>
        <taxon>Pseudomonadati</taxon>
        <taxon>Pseudomonadota</taxon>
        <taxon>Gammaproteobacteria</taxon>
        <taxon>Thiotrichales</taxon>
        <taxon>Thiotrichaceae</taxon>
        <taxon>Thiothrix</taxon>
    </lineage>
</organism>
<dbReference type="PANTHER" id="PTHR30595">
    <property type="entry name" value="GLPR-RELATED TRANSCRIPTIONAL REPRESSOR"/>
    <property type="match status" value="1"/>
</dbReference>
<dbReference type="EMBL" id="CP124756">
    <property type="protein sequence ID" value="WGZ96345.1"/>
    <property type="molecule type" value="Genomic_DNA"/>
</dbReference>
<dbReference type="InterPro" id="IPR038475">
    <property type="entry name" value="RecG_C_sf"/>
</dbReference>
<evidence type="ECO:0000259" key="1">
    <source>
        <dbReference type="Pfam" id="PF04326"/>
    </source>
</evidence>
<reference evidence="2" key="2">
    <citation type="submission" date="2023-04" db="EMBL/GenBank/DDBJ databases">
        <authorList>
            <person name="Beletskiy A.V."/>
            <person name="Mardanov A.V."/>
            <person name="Ravin N.V."/>
        </authorList>
    </citation>
    <scope>NUCLEOTIDE SEQUENCE</scope>
    <source>
        <strain evidence="2">GKL-02</strain>
    </source>
</reference>
<dbReference type="AlphaFoldDB" id="A0AA95KQ71"/>
<dbReference type="InterPro" id="IPR038461">
    <property type="entry name" value="Schlafen_AlbA_2_dom_sf"/>
</dbReference>
<name>A0AA95KQ71_9GAMM</name>
<dbReference type="PANTHER" id="PTHR30595:SF6">
    <property type="entry name" value="SCHLAFEN ALBA-2 DOMAIN-CONTAINING PROTEIN"/>
    <property type="match status" value="1"/>
</dbReference>
<evidence type="ECO:0000313" key="2">
    <source>
        <dbReference type="EMBL" id="WGZ96345.1"/>
    </source>
</evidence>
<dbReference type="Pfam" id="PF04326">
    <property type="entry name" value="SLFN_AlbA_2"/>
    <property type="match status" value="1"/>
</dbReference>
<sequence length="395" mass="44519">MLTQKELLKLLADMESDRVERTVSTNKTDKFSQAVCAFANDLPNHREPGYLLIGVDDKTGKPVGLQVTDELLLNLAALRSDGNIQPLPVLVVSKFSLPEGDVAVVEVQPSNLPPVRYKGQVWIRVGPRKAIANEQEERLLSERRTSRAHTYDALPMIGVGIEELSLPLFSAYRQEVVDAEVIAANHRTHKEQLASLRFYDLQYDCCTAGGLLLFGKRPRYYFPGAYIQYLRLPGEGLTDLPTDQAEIAGDLLSVLRELDTRIKSNIQSTLHSVSVLRERLLPDYPEVAVRELLLNAVMHRDYQSTTPIRFYWYSDHIEIQSAGGLYGSVTKDTLTRRSSYRNPVIAEAMKALGYVNRFGYGIQRAQAVLQQNGNPPAEFDIDEHVFHVTLRKRPE</sequence>
<dbReference type="GO" id="GO:0005524">
    <property type="term" value="F:ATP binding"/>
    <property type="evidence" value="ECO:0007669"/>
    <property type="project" value="UniProtKB-KW"/>
</dbReference>
<feature type="domain" description="Schlafen AlbA-2" evidence="1">
    <location>
        <begin position="15"/>
        <end position="130"/>
    </location>
</feature>
<dbReference type="KEGG" id="tput:QJT81_10410"/>
<keyword evidence="2" id="KW-0547">Nucleotide-binding</keyword>
<proteinExistence type="predicted"/>